<dbReference type="EMBL" id="CAEKKB010000001">
    <property type="protein sequence ID" value="CAB4294800.1"/>
    <property type="molecule type" value="Genomic_DNA"/>
</dbReference>
<reference evidence="2" key="1">
    <citation type="journal article" date="2020" name="Genome Biol.">
        <title>Gamete binning: chromosome-level and haplotype-resolved genome assembly enabled by high-throughput single-cell sequencing of gamete genomes.</title>
        <authorList>
            <person name="Campoy J.A."/>
            <person name="Sun H."/>
            <person name="Goel M."/>
            <person name="Jiao W.-B."/>
            <person name="Folz-Donahue K."/>
            <person name="Wang N."/>
            <person name="Rubio M."/>
            <person name="Liu C."/>
            <person name="Kukat C."/>
            <person name="Ruiz D."/>
            <person name="Huettel B."/>
            <person name="Schneeberger K."/>
        </authorList>
    </citation>
    <scope>NUCLEOTIDE SEQUENCE [LARGE SCALE GENOMIC DNA]</scope>
    <source>
        <strain evidence="2">cv. Rojo Pasion</strain>
    </source>
</reference>
<gene>
    <name evidence="1" type="ORF">ORAREDHAP_LOCUS5871</name>
</gene>
<protein>
    <submittedName>
        <fullName evidence="1">Uncharacterized protein</fullName>
    </submittedName>
</protein>
<proteinExistence type="predicted"/>
<evidence type="ECO:0000313" key="1">
    <source>
        <dbReference type="EMBL" id="CAB4294800.1"/>
    </source>
</evidence>
<keyword evidence="2" id="KW-1185">Reference proteome</keyword>
<accession>A0A6J5VZS1</accession>
<organism evidence="1 2">
    <name type="scientific">Prunus armeniaca</name>
    <name type="common">Apricot</name>
    <name type="synonym">Armeniaca vulgaris</name>
    <dbReference type="NCBI Taxonomy" id="36596"/>
    <lineage>
        <taxon>Eukaryota</taxon>
        <taxon>Viridiplantae</taxon>
        <taxon>Streptophyta</taxon>
        <taxon>Embryophyta</taxon>
        <taxon>Tracheophyta</taxon>
        <taxon>Spermatophyta</taxon>
        <taxon>Magnoliopsida</taxon>
        <taxon>eudicotyledons</taxon>
        <taxon>Gunneridae</taxon>
        <taxon>Pentapetalae</taxon>
        <taxon>rosids</taxon>
        <taxon>fabids</taxon>
        <taxon>Rosales</taxon>
        <taxon>Rosaceae</taxon>
        <taxon>Amygdaloideae</taxon>
        <taxon>Amygdaleae</taxon>
        <taxon>Prunus</taxon>
    </lineage>
</organism>
<name>A0A6J5VZS1_PRUAR</name>
<evidence type="ECO:0000313" key="2">
    <source>
        <dbReference type="Proteomes" id="UP000507245"/>
    </source>
</evidence>
<sequence length="58" mass="6289">MSSPTPASLSSTNCCHSSWMKSQKQPLVSSSMCLNVEELLLGYASHTELQTASHVLHL</sequence>
<dbReference type="AlphaFoldDB" id="A0A6J5VZS1"/>
<dbReference type="Proteomes" id="UP000507245">
    <property type="component" value="Unassembled WGS sequence"/>
</dbReference>